<accession>A0A377E7R6</accession>
<feature type="domain" description="Thil AANH" evidence="3">
    <location>
        <begin position="5"/>
        <end position="86"/>
    </location>
</feature>
<dbReference type="GO" id="GO:0052837">
    <property type="term" value="P:thiazole biosynthetic process"/>
    <property type="evidence" value="ECO:0007669"/>
    <property type="project" value="TreeGrafter"/>
</dbReference>
<dbReference type="GO" id="GO:0002937">
    <property type="term" value="P:tRNA 4-thiouridine biosynthesis"/>
    <property type="evidence" value="ECO:0007669"/>
    <property type="project" value="TreeGrafter"/>
</dbReference>
<dbReference type="InterPro" id="IPR050102">
    <property type="entry name" value="tRNA_sulfurtransferase_ThiI"/>
</dbReference>
<reference evidence="4 5" key="1">
    <citation type="submission" date="2018-06" db="EMBL/GenBank/DDBJ databases">
        <authorList>
            <consortium name="Pathogen Informatics"/>
            <person name="Doyle S."/>
        </authorList>
    </citation>
    <scope>NUCLEOTIDE SEQUENCE [LARGE SCALE GENOMIC DNA]</scope>
    <source>
        <strain evidence="4 5">NCTC10429</strain>
    </source>
</reference>
<evidence type="ECO:0000256" key="2">
    <source>
        <dbReference type="ARBA" id="ARBA00022840"/>
    </source>
</evidence>
<dbReference type="SUPFAM" id="SSF52402">
    <property type="entry name" value="Adenine nucleotide alpha hydrolases-like"/>
    <property type="match status" value="1"/>
</dbReference>
<dbReference type="PANTHER" id="PTHR43209">
    <property type="entry name" value="TRNA SULFURTRANSFERASE"/>
    <property type="match status" value="1"/>
</dbReference>
<dbReference type="Pfam" id="PF02568">
    <property type="entry name" value="ThiI"/>
    <property type="match status" value="1"/>
</dbReference>
<evidence type="ECO:0000259" key="3">
    <source>
        <dbReference type="Pfam" id="PF02568"/>
    </source>
</evidence>
<dbReference type="EMBL" id="UGEX01000003">
    <property type="protein sequence ID" value="STM59580.1"/>
    <property type="molecule type" value="Genomic_DNA"/>
</dbReference>
<dbReference type="EC" id="2.8.1.4" evidence="4"/>
<sequence length="87" mass="9683">MPHLKWAERYGVQALVTGEALGQVSSQTLTNLRLIDNVSDTLILRPLISYDKEHIINLARQIGTEDFARTMPEYCGVISKSPTVKAV</sequence>
<dbReference type="PANTHER" id="PTHR43209:SF1">
    <property type="entry name" value="TRNA SULFURTRANSFERASE"/>
    <property type="match status" value="1"/>
</dbReference>
<name>A0A377E7R6_ECOLX</name>
<dbReference type="InterPro" id="IPR020536">
    <property type="entry name" value="ThiI_AANH"/>
</dbReference>
<dbReference type="GO" id="GO:0004810">
    <property type="term" value="F:CCA tRNA nucleotidyltransferase activity"/>
    <property type="evidence" value="ECO:0007669"/>
    <property type="project" value="InterPro"/>
</dbReference>
<dbReference type="GO" id="GO:0005829">
    <property type="term" value="C:cytosol"/>
    <property type="evidence" value="ECO:0007669"/>
    <property type="project" value="TreeGrafter"/>
</dbReference>
<dbReference type="AlphaFoldDB" id="A0A377E7R6"/>
<keyword evidence="2" id="KW-0067">ATP-binding</keyword>
<evidence type="ECO:0000256" key="1">
    <source>
        <dbReference type="ARBA" id="ARBA00022741"/>
    </source>
</evidence>
<keyword evidence="1" id="KW-0547">Nucleotide-binding</keyword>
<dbReference type="GO" id="GO:0140741">
    <property type="term" value="F:tRNA-uracil-4 sulfurtransferase activity"/>
    <property type="evidence" value="ECO:0007669"/>
    <property type="project" value="UniProtKB-EC"/>
</dbReference>
<proteinExistence type="predicted"/>
<gene>
    <name evidence="4" type="primary">thiI_2</name>
    <name evidence="4" type="ORF">NCTC10429_06235</name>
</gene>
<evidence type="ECO:0000313" key="4">
    <source>
        <dbReference type="EMBL" id="STM59580.1"/>
    </source>
</evidence>
<organism evidence="4 5">
    <name type="scientific">Escherichia coli</name>
    <dbReference type="NCBI Taxonomy" id="562"/>
    <lineage>
        <taxon>Bacteria</taxon>
        <taxon>Pseudomonadati</taxon>
        <taxon>Pseudomonadota</taxon>
        <taxon>Gammaproteobacteria</taxon>
        <taxon>Enterobacterales</taxon>
        <taxon>Enterobacteriaceae</taxon>
        <taxon>Escherichia</taxon>
    </lineage>
</organism>
<keyword evidence="4" id="KW-0808">Transferase</keyword>
<dbReference type="Proteomes" id="UP000254088">
    <property type="component" value="Unassembled WGS sequence"/>
</dbReference>
<dbReference type="InterPro" id="IPR014729">
    <property type="entry name" value="Rossmann-like_a/b/a_fold"/>
</dbReference>
<protein>
    <submittedName>
        <fullName evidence="4">Thiamine biosynthesis protein ThiI</fullName>
        <ecNumber evidence="4">2.8.1.4</ecNumber>
    </submittedName>
</protein>
<dbReference type="Gene3D" id="3.40.50.620">
    <property type="entry name" value="HUPs"/>
    <property type="match status" value="1"/>
</dbReference>
<evidence type="ECO:0000313" key="5">
    <source>
        <dbReference type="Proteomes" id="UP000254088"/>
    </source>
</evidence>
<dbReference type="GO" id="GO:0005524">
    <property type="term" value="F:ATP binding"/>
    <property type="evidence" value="ECO:0007669"/>
    <property type="project" value="UniProtKB-KW"/>
</dbReference>